<protein>
    <submittedName>
        <fullName evidence="2">AmmeMemoRadiSam system protein B</fullName>
    </submittedName>
</protein>
<dbReference type="GO" id="GO:0016702">
    <property type="term" value="F:oxidoreductase activity, acting on single donors with incorporation of molecular oxygen, incorporation of two atoms of oxygen"/>
    <property type="evidence" value="ECO:0007669"/>
    <property type="project" value="UniProtKB-ARBA"/>
</dbReference>
<dbReference type="NCBIfam" id="TIGR04336">
    <property type="entry name" value="AmmeMemoSam_B"/>
    <property type="match status" value="1"/>
</dbReference>
<evidence type="ECO:0000313" key="2">
    <source>
        <dbReference type="EMBL" id="QAA33398.1"/>
    </source>
</evidence>
<dbReference type="CDD" id="cd07951">
    <property type="entry name" value="ED_3B_N_AMMECR1"/>
    <property type="match status" value="1"/>
</dbReference>
<proteinExistence type="predicted"/>
<name>A0A410DWN8_9CLOT</name>
<dbReference type="InterPro" id="IPR004183">
    <property type="entry name" value="Xdiol_dOase_suB"/>
</dbReference>
<dbReference type="GO" id="GO:0008198">
    <property type="term" value="F:ferrous iron binding"/>
    <property type="evidence" value="ECO:0007669"/>
    <property type="project" value="InterPro"/>
</dbReference>
<gene>
    <name evidence="2" type="primary">amrB</name>
    <name evidence="2" type="ORF">C1I91_18080</name>
</gene>
<dbReference type="OrthoDB" id="159752at2"/>
<sequence length="338" mass="37487">MSLKGFYLLPHPPIALPEVGKGEEQKISATGESFHFIGEDIAKNAPDTIILVTPHGVMFQDAIAISYEDEIYGDLKNFRVPNVSMKLKIDKALTKKIYELAYNDGIPVVMATNSLLNKYDQSVTLDHGSMVPLYFINKHYSDYKFVHITYAALSDIDLYRFGIAIRRAVEDLNANAVLIASGDLSHRLKEEGPYGYNPYGEKFDKEFLDNLAKGDVKKVLSIDKETVCEAGECGRRSTVTLLGALEGNKFNGDLLSYEGTFGVGYGVMKFNVLSEDVPKLPELEDIRKTQHEKKSSQSDPYVRLARESLTTYCVPSMGNNLAVKVRCGLDSGNPMSST</sequence>
<dbReference type="Proteomes" id="UP000286268">
    <property type="component" value="Chromosome"/>
</dbReference>
<dbReference type="Gene3D" id="3.40.830.10">
    <property type="entry name" value="LigB-like"/>
    <property type="match status" value="1"/>
</dbReference>
<dbReference type="SUPFAM" id="SSF53213">
    <property type="entry name" value="LigB-like"/>
    <property type="match status" value="1"/>
</dbReference>
<dbReference type="AlphaFoldDB" id="A0A410DWN8"/>
<organism evidence="2 3">
    <name type="scientific">Clostridium manihotivorum</name>
    <dbReference type="NCBI Taxonomy" id="2320868"/>
    <lineage>
        <taxon>Bacteria</taxon>
        <taxon>Bacillati</taxon>
        <taxon>Bacillota</taxon>
        <taxon>Clostridia</taxon>
        <taxon>Eubacteriales</taxon>
        <taxon>Clostridiaceae</taxon>
        <taxon>Clostridium</taxon>
    </lineage>
</organism>
<feature type="domain" description="Extradiol ring-cleavage dioxygenase class III enzyme subunit B" evidence="1">
    <location>
        <begin position="6"/>
        <end position="268"/>
    </location>
</feature>
<dbReference type="KEGG" id="cmah:C1I91_18080"/>
<keyword evidence="3" id="KW-1185">Reference proteome</keyword>
<evidence type="ECO:0000313" key="3">
    <source>
        <dbReference type="Proteomes" id="UP000286268"/>
    </source>
</evidence>
<reference evidence="2 3" key="1">
    <citation type="submission" date="2018-01" db="EMBL/GenBank/DDBJ databases">
        <title>Genome Sequencing and Assembly of Anaerobacter polyendosporus strain CT4.</title>
        <authorList>
            <person name="Tachaapaikoon C."/>
            <person name="Sutheeworapong S."/>
            <person name="Jenjaroenpun P."/>
            <person name="Wongsurawat T."/>
            <person name="Nookeaw I."/>
            <person name="Cheawchanlertfa P."/>
            <person name="Kosugi A."/>
            <person name="Cheevadhanarak S."/>
            <person name="Ratanakhanokchai K."/>
        </authorList>
    </citation>
    <scope>NUCLEOTIDE SEQUENCE [LARGE SCALE GENOMIC DNA]</scope>
    <source>
        <strain evidence="2 3">CT4</strain>
    </source>
</reference>
<dbReference type="Pfam" id="PF02900">
    <property type="entry name" value="LigB"/>
    <property type="match status" value="1"/>
</dbReference>
<evidence type="ECO:0000259" key="1">
    <source>
        <dbReference type="Pfam" id="PF02900"/>
    </source>
</evidence>
<dbReference type="EMBL" id="CP025746">
    <property type="protein sequence ID" value="QAA33398.1"/>
    <property type="molecule type" value="Genomic_DNA"/>
</dbReference>
<accession>A0A410DWN8</accession>